<organism evidence="2 3">
    <name type="scientific">Gossypium stocksii</name>
    <dbReference type="NCBI Taxonomy" id="47602"/>
    <lineage>
        <taxon>Eukaryota</taxon>
        <taxon>Viridiplantae</taxon>
        <taxon>Streptophyta</taxon>
        <taxon>Embryophyta</taxon>
        <taxon>Tracheophyta</taxon>
        <taxon>Spermatophyta</taxon>
        <taxon>Magnoliopsida</taxon>
        <taxon>eudicotyledons</taxon>
        <taxon>Gunneridae</taxon>
        <taxon>Pentapetalae</taxon>
        <taxon>rosids</taxon>
        <taxon>malvids</taxon>
        <taxon>Malvales</taxon>
        <taxon>Malvaceae</taxon>
        <taxon>Malvoideae</taxon>
        <taxon>Gossypium</taxon>
    </lineage>
</organism>
<gene>
    <name evidence="2" type="ORF">J1N35_039441</name>
</gene>
<dbReference type="Proteomes" id="UP000828251">
    <property type="component" value="Unassembled WGS sequence"/>
</dbReference>
<evidence type="ECO:0000313" key="2">
    <source>
        <dbReference type="EMBL" id="KAH1048657.1"/>
    </source>
</evidence>
<dbReference type="AlphaFoldDB" id="A0A9D3UNT5"/>
<accession>A0A9D3UNT5</accession>
<keyword evidence="1" id="KW-0812">Transmembrane</keyword>
<evidence type="ECO:0000313" key="3">
    <source>
        <dbReference type="Proteomes" id="UP000828251"/>
    </source>
</evidence>
<proteinExistence type="predicted"/>
<feature type="transmembrane region" description="Helical" evidence="1">
    <location>
        <begin position="71"/>
        <end position="93"/>
    </location>
</feature>
<keyword evidence="1" id="KW-0472">Membrane</keyword>
<sequence length="123" mass="13999">MIGGRILAECDIEICKNKLVLKKNILLLLIPYPPFSLANPLASTYKPCLLCSIVHCLTNTIPASASSYNQLFYYSFPFVFPSFFMSFILLVWLNPPKVHQPLFEHSTFLSFFSKLHKGTKPLL</sequence>
<keyword evidence="3" id="KW-1185">Reference proteome</keyword>
<protein>
    <submittedName>
        <fullName evidence="2">Uncharacterized protein</fullName>
    </submittedName>
</protein>
<keyword evidence="1" id="KW-1133">Transmembrane helix</keyword>
<dbReference type="EMBL" id="JAIQCV010000011">
    <property type="protein sequence ID" value="KAH1048657.1"/>
    <property type="molecule type" value="Genomic_DNA"/>
</dbReference>
<reference evidence="2 3" key="1">
    <citation type="journal article" date="2021" name="Plant Biotechnol. J.">
        <title>Multi-omics assisted identification of the key and species-specific regulatory components of drought-tolerant mechanisms in Gossypium stocksii.</title>
        <authorList>
            <person name="Yu D."/>
            <person name="Ke L."/>
            <person name="Zhang D."/>
            <person name="Wu Y."/>
            <person name="Sun Y."/>
            <person name="Mei J."/>
            <person name="Sun J."/>
            <person name="Sun Y."/>
        </authorList>
    </citation>
    <scope>NUCLEOTIDE SEQUENCE [LARGE SCALE GENOMIC DNA]</scope>
    <source>
        <strain evidence="3">cv. E1</strain>
        <tissue evidence="2">Leaf</tissue>
    </source>
</reference>
<comment type="caution">
    <text evidence="2">The sequence shown here is derived from an EMBL/GenBank/DDBJ whole genome shotgun (WGS) entry which is preliminary data.</text>
</comment>
<name>A0A9D3UNT5_9ROSI</name>
<evidence type="ECO:0000256" key="1">
    <source>
        <dbReference type="SAM" id="Phobius"/>
    </source>
</evidence>